<keyword evidence="1" id="KW-0732">Signal</keyword>
<reference evidence="2" key="1">
    <citation type="submission" date="2019-03" db="EMBL/GenBank/DDBJ databases">
        <title>WGS assembly of Setaria viridis.</title>
        <authorList>
            <person name="Huang P."/>
            <person name="Jenkins J."/>
            <person name="Grimwood J."/>
            <person name="Barry K."/>
            <person name="Healey A."/>
            <person name="Mamidi S."/>
            <person name="Sreedasyam A."/>
            <person name="Shu S."/>
            <person name="Feldman M."/>
            <person name="Wu J."/>
            <person name="Yu Y."/>
            <person name="Chen C."/>
            <person name="Johnson J."/>
            <person name="Rokhsar D."/>
            <person name="Baxter I."/>
            <person name="Schmutz J."/>
            <person name="Brutnell T."/>
            <person name="Kellogg E."/>
        </authorList>
    </citation>
    <scope>NUCLEOTIDE SEQUENCE [LARGE SCALE GENOMIC DNA]</scope>
</reference>
<evidence type="ECO:0000313" key="2">
    <source>
        <dbReference type="EMBL" id="TKW19678.1"/>
    </source>
</evidence>
<evidence type="ECO:0000256" key="1">
    <source>
        <dbReference type="SAM" id="SignalP"/>
    </source>
</evidence>
<accession>A0A4U6UTB0</accession>
<feature type="signal peptide" evidence="1">
    <location>
        <begin position="1"/>
        <end position="20"/>
    </location>
</feature>
<sequence>MGKTHQTALIPLIFLPYINHTLLSIDAPCRSYMSCSMGSRIRALCVQPGMSLRLARSNSPKQAITFGYGRGARAYEDLVDNHQVQKPRRAWIGDPIGASA</sequence>
<name>A0A4U6UTB0_SETVI</name>
<protein>
    <submittedName>
        <fullName evidence="2">Uncharacterized protein</fullName>
    </submittedName>
</protein>
<feature type="chain" id="PRO_5020432125" evidence="1">
    <location>
        <begin position="21"/>
        <end position="100"/>
    </location>
</feature>
<keyword evidence="3" id="KW-1185">Reference proteome</keyword>
<gene>
    <name evidence="2" type="ORF">SEVIR_4G036101v2</name>
</gene>
<organism evidence="2 3">
    <name type="scientific">Setaria viridis</name>
    <name type="common">Green bristlegrass</name>
    <name type="synonym">Setaria italica subsp. viridis</name>
    <dbReference type="NCBI Taxonomy" id="4556"/>
    <lineage>
        <taxon>Eukaryota</taxon>
        <taxon>Viridiplantae</taxon>
        <taxon>Streptophyta</taxon>
        <taxon>Embryophyta</taxon>
        <taxon>Tracheophyta</taxon>
        <taxon>Spermatophyta</taxon>
        <taxon>Magnoliopsida</taxon>
        <taxon>Liliopsida</taxon>
        <taxon>Poales</taxon>
        <taxon>Poaceae</taxon>
        <taxon>PACMAD clade</taxon>
        <taxon>Panicoideae</taxon>
        <taxon>Panicodae</taxon>
        <taxon>Paniceae</taxon>
        <taxon>Cenchrinae</taxon>
        <taxon>Setaria</taxon>
    </lineage>
</organism>
<proteinExistence type="predicted"/>
<dbReference type="Gramene" id="TKW19678">
    <property type="protein sequence ID" value="TKW19678"/>
    <property type="gene ID" value="SEVIR_4G036101v2"/>
</dbReference>
<dbReference type="Proteomes" id="UP000298652">
    <property type="component" value="Chromosome 4"/>
</dbReference>
<dbReference type="AlphaFoldDB" id="A0A4U6UTB0"/>
<evidence type="ECO:0000313" key="3">
    <source>
        <dbReference type="Proteomes" id="UP000298652"/>
    </source>
</evidence>
<dbReference type="EMBL" id="CM016555">
    <property type="protein sequence ID" value="TKW19678.1"/>
    <property type="molecule type" value="Genomic_DNA"/>
</dbReference>